<gene>
    <name evidence="5" type="ORF">ENO04_05020</name>
</gene>
<sequence length="277" mass="30935">MATLEQVFLPSWLPGLIFLIIVLVILLSMMLKVVREYERAVIFRLGRLLGAKGPGLFIIIPFVDRLIKVDLRIVAVDVPVQKIITKDNVTVEVDAVIYYKVFDPVKAIVAVENYSYAVLMLAMTTLRDVVGQVELDDLLTKREEINKKLQQILDELTDPWGIKVTAVTVKEVKLPESMLRAMAKQAEAERFRRARIIEAEGERQAASIMAEAASFYEQHPVAIRLRELQTLIEVAREKNLIVVTSESGAQQLGTLIGIAKGKPQSSTSSEESSFKSG</sequence>
<name>A0A7C1E528_9CREN</name>
<keyword evidence="3" id="KW-0472">Membrane</keyword>
<dbReference type="Gene3D" id="6.10.250.2090">
    <property type="match status" value="1"/>
</dbReference>
<dbReference type="PANTHER" id="PTHR10264:SF19">
    <property type="entry name" value="AT06885P-RELATED"/>
    <property type="match status" value="1"/>
</dbReference>
<evidence type="ECO:0000259" key="4">
    <source>
        <dbReference type="SMART" id="SM00244"/>
    </source>
</evidence>
<dbReference type="Gene3D" id="3.30.479.30">
    <property type="entry name" value="Band 7 domain"/>
    <property type="match status" value="1"/>
</dbReference>
<evidence type="ECO:0000256" key="3">
    <source>
        <dbReference type="SAM" id="Phobius"/>
    </source>
</evidence>
<proteinExistence type="inferred from homology"/>
<dbReference type="InterPro" id="IPR036013">
    <property type="entry name" value="Band_7/SPFH_dom_sf"/>
</dbReference>
<dbReference type="Pfam" id="PF01145">
    <property type="entry name" value="Band_7"/>
    <property type="match status" value="1"/>
</dbReference>
<protein>
    <submittedName>
        <fullName evidence="5">Slipin family protein</fullName>
    </submittedName>
</protein>
<comment type="subcellular location">
    <subcellularLocation>
        <location evidence="1">Membrane</location>
        <topology evidence="1">Single-pass membrane protein</topology>
    </subcellularLocation>
</comment>
<dbReference type="FunFam" id="3.30.479.30:FF:000004">
    <property type="entry name" value="Putative membrane protease family, stomatin"/>
    <property type="match status" value="1"/>
</dbReference>
<evidence type="ECO:0000256" key="2">
    <source>
        <dbReference type="ARBA" id="ARBA00008164"/>
    </source>
</evidence>
<dbReference type="InterPro" id="IPR001107">
    <property type="entry name" value="Band_7"/>
</dbReference>
<keyword evidence="3" id="KW-1133">Transmembrane helix</keyword>
<reference evidence="5" key="1">
    <citation type="journal article" date="2020" name="mSystems">
        <title>Genome- and Community-Level Interaction Insights into Carbon Utilization and Element Cycling Functions of Hydrothermarchaeota in Hydrothermal Sediment.</title>
        <authorList>
            <person name="Zhou Z."/>
            <person name="Liu Y."/>
            <person name="Xu W."/>
            <person name="Pan J."/>
            <person name="Luo Z.H."/>
            <person name="Li M."/>
        </authorList>
    </citation>
    <scope>NUCLEOTIDE SEQUENCE [LARGE SCALE GENOMIC DNA]</scope>
    <source>
        <strain evidence="5">SpSt-123</strain>
    </source>
</reference>
<feature type="transmembrane region" description="Helical" evidence="3">
    <location>
        <begin position="12"/>
        <end position="34"/>
    </location>
</feature>
<keyword evidence="3" id="KW-0812">Transmembrane</keyword>
<comment type="similarity">
    <text evidence="2">Belongs to the band 7/mec-2 family.</text>
</comment>
<feature type="domain" description="Band 7" evidence="4">
    <location>
        <begin position="29"/>
        <end position="186"/>
    </location>
</feature>
<dbReference type="SUPFAM" id="SSF117892">
    <property type="entry name" value="Band 7/SPFH domain"/>
    <property type="match status" value="1"/>
</dbReference>
<dbReference type="EMBL" id="DSDY01000154">
    <property type="protein sequence ID" value="HDS10954.1"/>
    <property type="molecule type" value="Genomic_DNA"/>
</dbReference>
<dbReference type="PRINTS" id="PR00721">
    <property type="entry name" value="STOMATIN"/>
</dbReference>
<dbReference type="AlphaFoldDB" id="A0A7C1E528"/>
<dbReference type="CDD" id="cd08826">
    <property type="entry name" value="SPFH_eoslipins_u1"/>
    <property type="match status" value="1"/>
</dbReference>
<evidence type="ECO:0000313" key="5">
    <source>
        <dbReference type="EMBL" id="HDS10954.1"/>
    </source>
</evidence>
<dbReference type="GO" id="GO:0098552">
    <property type="term" value="C:side of membrane"/>
    <property type="evidence" value="ECO:0007669"/>
    <property type="project" value="UniProtKB-ARBA"/>
</dbReference>
<dbReference type="SMART" id="SM00244">
    <property type="entry name" value="PHB"/>
    <property type="match status" value="1"/>
</dbReference>
<dbReference type="InterPro" id="IPR001972">
    <property type="entry name" value="Stomatin_HflK_fam"/>
</dbReference>
<comment type="caution">
    <text evidence="5">The sequence shown here is derived from an EMBL/GenBank/DDBJ whole genome shotgun (WGS) entry which is preliminary data.</text>
</comment>
<dbReference type="GO" id="GO:0005886">
    <property type="term" value="C:plasma membrane"/>
    <property type="evidence" value="ECO:0007669"/>
    <property type="project" value="InterPro"/>
</dbReference>
<accession>A0A7C1E528</accession>
<organism evidence="5">
    <name type="scientific">Fervidicoccus fontis</name>
    <dbReference type="NCBI Taxonomy" id="683846"/>
    <lineage>
        <taxon>Archaea</taxon>
        <taxon>Thermoproteota</taxon>
        <taxon>Thermoprotei</taxon>
        <taxon>Fervidicoccales</taxon>
        <taxon>Fervidicoccaceae</taxon>
        <taxon>Fervidicoccus</taxon>
    </lineage>
</organism>
<dbReference type="InterPro" id="IPR043202">
    <property type="entry name" value="Band-7_stomatin-like"/>
</dbReference>
<evidence type="ECO:0000256" key="1">
    <source>
        <dbReference type="ARBA" id="ARBA00004167"/>
    </source>
</evidence>
<dbReference type="PANTHER" id="PTHR10264">
    <property type="entry name" value="BAND 7 PROTEIN-RELATED"/>
    <property type="match status" value="1"/>
</dbReference>